<comment type="caution">
    <text evidence="4">The sequence shown here is derived from an EMBL/GenBank/DDBJ whole genome shotgun (WGS) entry which is preliminary data.</text>
</comment>
<dbReference type="CDD" id="cd22124">
    <property type="entry name" value="F-box_FBXL13"/>
    <property type="match status" value="1"/>
</dbReference>
<dbReference type="InterPro" id="IPR001810">
    <property type="entry name" value="F-box_dom"/>
</dbReference>
<dbReference type="GO" id="GO:0019005">
    <property type="term" value="C:SCF ubiquitin ligase complex"/>
    <property type="evidence" value="ECO:0007669"/>
    <property type="project" value="TreeGrafter"/>
</dbReference>
<dbReference type="OrthoDB" id="61560at2759"/>
<dbReference type="Gene3D" id="3.80.10.10">
    <property type="entry name" value="Ribonuclease Inhibitor"/>
    <property type="match status" value="4"/>
</dbReference>
<evidence type="ECO:0000256" key="1">
    <source>
        <dbReference type="ARBA" id="ARBA00022786"/>
    </source>
</evidence>
<dbReference type="InterPro" id="IPR057207">
    <property type="entry name" value="FBXL15_LRR"/>
</dbReference>
<feature type="domain" description="F-box" evidence="2">
    <location>
        <begin position="240"/>
        <end position="278"/>
    </location>
</feature>
<evidence type="ECO:0000259" key="3">
    <source>
        <dbReference type="Pfam" id="PF25372"/>
    </source>
</evidence>
<accession>A0A210R3U0</accession>
<dbReference type="Pfam" id="PF25372">
    <property type="entry name" value="DUF7885"/>
    <property type="match status" value="2"/>
</dbReference>
<sequence>MAASMKGQTPELKLYLRSNKLPDIYEALLTGLAVMCPGDPHQFILDKLGILVENGLGDLNWDMFVDSEMKPVNKIITESSLDFIFNMDDESIIPTPEMYASAYEHYNRSLKMMCFSAWVQYSLRKKKKMKKMSLQMERAERHRAQKVMRVHLDEWKDWVKYRKGCQAMSYQKIKKIYNISIGKVIFKEWHETTVRAKNQREYFEKLERGENMEDDETFGQGTGEARDSISHLRDIGFGDLAVRIFSFVDIADLARCSRVCRSWKVITQTPALWSRLDFYKVRNSVTDQITTRLLAKCRPYLIHLNLRGCVKITEPTFVSISECRNLQDLNLSECKGLNDEHMKVVAKGCKILLYLNISHTGVTDASLRTISKYCANLQFLSMASCCKYTDKGLQYLASGKSNKKLEYLDLSGCLQVTPEGFQNLASGCSNIHTLILNDFATLNDDCLKPITAKCFKLQNISILGSPLLTDESFRRLAQRGKLKKLRIEGNHRISDQSLKVIGKNCTQLEHIYVADCQKLTDLSLKALSNCKNLVVCNVADVVRVTDSGVKGLVEGPATQKIRELNLTNCIRVGDMSLIALRKCHSLTHLSVCYCEHIAEAGVELLGQIHSLTSIDLTGCNCGDNGLSALGNNSRLKDVTLSECTSITDLGLQKFTQQCKDIERLDLSHCVGITDGAIKNLAFCCRMLNVLNVAGCKLVTNLSIQYLSGVCHYLYSLDISGCLLVTEKALKYLRKGCKKLHNLTILYCKGIPKSSAQKMMRSVEVVRYSNEDIPPYYGYVG</sequence>
<keyword evidence="5" id="KW-1185">Reference proteome</keyword>
<dbReference type="PANTHER" id="PTHR13318">
    <property type="entry name" value="PARTNER OF PAIRED, ISOFORM B-RELATED"/>
    <property type="match status" value="1"/>
</dbReference>
<feature type="domain" description="F-box/LRR-repeat protein 15-like leucin rich repeat" evidence="3">
    <location>
        <begin position="492"/>
        <end position="733"/>
    </location>
</feature>
<gene>
    <name evidence="4" type="ORF">KP79_PYT11312</name>
</gene>
<organism evidence="4 5">
    <name type="scientific">Mizuhopecten yessoensis</name>
    <name type="common">Japanese scallop</name>
    <name type="synonym">Patinopecten yessoensis</name>
    <dbReference type="NCBI Taxonomy" id="6573"/>
    <lineage>
        <taxon>Eukaryota</taxon>
        <taxon>Metazoa</taxon>
        <taxon>Spiralia</taxon>
        <taxon>Lophotrochozoa</taxon>
        <taxon>Mollusca</taxon>
        <taxon>Bivalvia</taxon>
        <taxon>Autobranchia</taxon>
        <taxon>Pteriomorphia</taxon>
        <taxon>Pectinida</taxon>
        <taxon>Pectinoidea</taxon>
        <taxon>Pectinidae</taxon>
        <taxon>Mizuhopecten</taxon>
    </lineage>
</organism>
<evidence type="ECO:0000313" key="4">
    <source>
        <dbReference type="EMBL" id="OWF55594.1"/>
    </source>
</evidence>
<dbReference type="InterPro" id="IPR032675">
    <property type="entry name" value="LRR_dom_sf"/>
</dbReference>
<dbReference type="SUPFAM" id="SSF81383">
    <property type="entry name" value="F-box domain"/>
    <property type="match status" value="1"/>
</dbReference>
<reference evidence="4 5" key="1">
    <citation type="journal article" date="2017" name="Nat. Ecol. Evol.">
        <title>Scallop genome provides insights into evolution of bilaterian karyotype and development.</title>
        <authorList>
            <person name="Wang S."/>
            <person name="Zhang J."/>
            <person name="Jiao W."/>
            <person name="Li J."/>
            <person name="Xun X."/>
            <person name="Sun Y."/>
            <person name="Guo X."/>
            <person name="Huan P."/>
            <person name="Dong B."/>
            <person name="Zhang L."/>
            <person name="Hu X."/>
            <person name="Sun X."/>
            <person name="Wang J."/>
            <person name="Zhao C."/>
            <person name="Wang Y."/>
            <person name="Wang D."/>
            <person name="Huang X."/>
            <person name="Wang R."/>
            <person name="Lv J."/>
            <person name="Li Y."/>
            <person name="Zhang Z."/>
            <person name="Liu B."/>
            <person name="Lu W."/>
            <person name="Hui Y."/>
            <person name="Liang J."/>
            <person name="Zhou Z."/>
            <person name="Hou R."/>
            <person name="Li X."/>
            <person name="Liu Y."/>
            <person name="Li H."/>
            <person name="Ning X."/>
            <person name="Lin Y."/>
            <person name="Zhao L."/>
            <person name="Xing Q."/>
            <person name="Dou J."/>
            <person name="Li Y."/>
            <person name="Mao J."/>
            <person name="Guo H."/>
            <person name="Dou H."/>
            <person name="Li T."/>
            <person name="Mu C."/>
            <person name="Jiang W."/>
            <person name="Fu Q."/>
            <person name="Fu X."/>
            <person name="Miao Y."/>
            <person name="Liu J."/>
            <person name="Yu Q."/>
            <person name="Li R."/>
            <person name="Liao H."/>
            <person name="Li X."/>
            <person name="Kong Y."/>
            <person name="Jiang Z."/>
            <person name="Chourrout D."/>
            <person name="Li R."/>
            <person name="Bao Z."/>
        </authorList>
    </citation>
    <scope>NUCLEOTIDE SEQUENCE [LARGE SCALE GENOMIC DNA]</scope>
    <source>
        <strain evidence="4 5">PY_sf001</strain>
    </source>
</reference>
<dbReference type="InterPro" id="IPR036047">
    <property type="entry name" value="F-box-like_dom_sf"/>
</dbReference>
<dbReference type="SMART" id="SM00367">
    <property type="entry name" value="LRR_CC"/>
    <property type="match status" value="15"/>
</dbReference>
<dbReference type="STRING" id="6573.A0A210R3U0"/>
<proteinExistence type="predicted"/>
<dbReference type="CDD" id="cd22977">
    <property type="entry name" value="DD_FBXL13"/>
    <property type="match status" value="1"/>
</dbReference>
<dbReference type="Proteomes" id="UP000242188">
    <property type="component" value="Unassembled WGS sequence"/>
</dbReference>
<dbReference type="InterPro" id="IPR006553">
    <property type="entry name" value="Leu-rich_rpt_Cys-con_subtyp"/>
</dbReference>
<dbReference type="EMBL" id="NEDP02000586">
    <property type="protein sequence ID" value="OWF55594.1"/>
    <property type="molecule type" value="Genomic_DNA"/>
</dbReference>
<dbReference type="AlphaFoldDB" id="A0A210R3U0"/>
<name>A0A210R3U0_MIZYE</name>
<feature type="domain" description="F-box/LRR-repeat protein 15-like leucin rich repeat" evidence="3">
    <location>
        <begin position="286"/>
        <end position="452"/>
    </location>
</feature>
<protein>
    <submittedName>
        <fullName evidence="4">F-box/LRR-repeat protein 13</fullName>
    </submittedName>
</protein>
<dbReference type="GO" id="GO:0031146">
    <property type="term" value="P:SCF-dependent proteasomal ubiquitin-dependent protein catabolic process"/>
    <property type="evidence" value="ECO:0007669"/>
    <property type="project" value="TreeGrafter"/>
</dbReference>
<dbReference type="Pfam" id="PF12937">
    <property type="entry name" value="F-box-like"/>
    <property type="match status" value="1"/>
</dbReference>
<keyword evidence="1" id="KW-0833">Ubl conjugation pathway</keyword>
<evidence type="ECO:0000259" key="2">
    <source>
        <dbReference type="Pfam" id="PF12937"/>
    </source>
</evidence>
<dbReference type="SUPFAM" id="SSF52047">
    <property type="entry name" value="RNI-like"/>
    <property type="match status" value="2"/>
</dbReference>
<evidence type="ECO:0000313" key="5">
    <source>
        <dbReference type="Proteomes" id="UP000242188"/>
    </source>
</evidence>